<feature type="domain" description="Threonine/serine exporter-like N-terminal" evidence="4">
    <location>
        <begin position="383"/>
        <end position="626"/>
    </location>
</feature>
<evidence type="ECO:0000313" key="5">
    <source>
        <dbReference type="EMBL" id="ORY10105.1"/>
    </source>
</evidence>
<protein>
    <recommendedName>
        <fullName evidence="4">Threonine/serine exporter-like N-terminal domain-containing protein</fullName>
    </recommendedName>
</protein>
<evidence type="ECO:0000256" key="2">
    <source>
        <dbReference type="SAM" id="MobiDB-lite"/>
    </source>
</evidence>
<keyword evidence="3" id="KW-0812">Transmembrane</keyword>
<comment type="similarity">
    <text evidence="1">Belongs to the ThrE exporter (TC 2.A.79) family.</text>
</comment>
<evidence type="ECO:0000256" key="1">
    <source>
        <dbReference type="ARBA" id="ARBA00034125"/>
    </source>
</evidence>
<feature type="region of interest" description="Disordered" evidence="2">
    <location>
        <begin position="750"/>
        <end position="770"/>
    </location>
</feature>
<dbReference type="InterPro" id="IPR051361">
    <property type="entry name" value="ThrE/Ser_Exporter"/>
</dbReference>
<evidence type="ECO:0000256" key="3">
    <source>
        <dbReference type="SAM" id="Phobius"/>
    </source>
</evidence>
<proteinExistence type="inferred from homology"/>
<dbReference type="STRING" id="1231657.A0A1Y1ZJW0"/>
<feature type="transmembrane region" description="Helical" evidence="3">
    <location>
        <begin position="843"/>
        <end position="866"/>
    </location>
</feature>
<gene>
    <name evidence="5" type="ORF">BCR34DRAFT_486200</name>
</gene>
<feature type="transmembrane region" description="Helical" evidence="3">
    <location>
        <begin position="648"/>
        <end position="665"/>
    </location>
</feature>
<dbReference type="GO" id="GO:0022857">
    <property type="term" value="F:transmembrane transporter activity"/>
    <property type="evidence" value="ECO:0007669"/>
    <property type="project" value="InterPro"/>
</dbReference>
<organism evidence="5 6">
    <name type="scientific">Clohesyomyces aquaticus</name>
    <dbReference type="NCBI Taxonomy" id="1231657"/>
    <lineage>
        <taxon>Eukaryota</taxon>
        <taxon>Fungi</taxon>
        <taxon>Dikarya</taxon>
        <taxon>Ascomycota</taxon>
        <taxon>Pezizomycotina</taxon>
        <taxon>Dothideomycetes</taxon>
        <taxon>Pleosporomycetidae</taxon>
        <taxon>Pleosporales</taxon>
        <taxon>Lindgomycetaceae</taxon>
        <taxon>Clohesyomyces</taxon>
    </lineage>
</organism>
<reference evidence="5 6" key="1">
    <citation type="submission" date="2016-07" db="EMBL/GenBank/DDBJ databases">
        <title>Pervasive Adenine N6-methylation of Active Genes in Fungi.</title>
        <authorList>
            <consortium name="DOE Joint Genome Institute"/>
            <person name="Mondo S.J."/>
            <person name="Dannebaum R.O."/>
            <person name="Kuo R.C."/>
            <person name="Labutti K."/>
            <person name="Haridas S."/>
            <person name="Kuo A."/>
            <person name="Salamov A."/>
            <person name="Ahrendt S.R."/>
            <person name="Lipzen A."/>
            <person name="Sullivan W."/>
            <person name="Andreopoulos W.B."/>
            <person name="Clum A."/>
            <person name="Lindquist E."/>
            <person name="Daum C."/>
            <person name="Ramamoorthy G.K."/>
            <person name="Gryganskyi A."/>
            <person name="Culley D."/>
            <person name="Magnuson J.K."/>
            <person name="James T.Y."/>
            <person name="O'Malley M.A."/>
            <person name="Stajich J.E."/>
            <person name="Spatafora J.W."/>
            <person name="Visel A."/>
            <person name="Grigoriev I.V."/>
        </authorList>
    </citation>
    <scope>NUCLEOTIDE SEQUENCE [LARGE SCALE GENOMIC DNA]</scope>
    <source>
        <strain evidence="5 6">CBS 115471</strain>
    </source>
</reference>
<keyword evidence="3" id="KW-0472">Membrane</keyword>
<feature type="transmembrane region" description="Helical" evidence="3">
    <location>
        <begin position="780"/>
        <end position="797"/>
    </location>
</feature>
<dbReference type="AlphaFoldDB" id="A0A1Y1ZJW0"/>
<dbReference type="PANTHER" id="PTHR31082:SF4">
    <property type="entry name" value="PHEROMONE-REGULATED MEMBRANE PROTEIN 10"/>
    <property type="match status" value="1"/>
</dbReference>
<feature type="region of interest" description="Disordered" evidence="2">
    <location>
        <begin position="237"/>
        <end position="305"/>
    </location>
</feature>
<dbReference type="EMBL" id="MCFA01000077">
    <property type="protein sequence ID" value="ORY10105.1"/>
    <property type="molecule type" value="Genomic_DNA"/>
</dbReference>
<sequence>MSHGKKRVGFTSETAPSDDTPLSSSLSPLQAPSTGTGGHNTPDPIIPRDASHEKLSQEIHKAFGEPYIPKPRPAIRRNQTPPKFYLGEPPEENEEKRRSGIEAQQRANRLAIRVGAYSVSAPGSRRNSNDRLMSTPPTELIALRKTGAEAPGDTTDDEEFSESATKREFLDQADVLLREHTLRQASAIRPEDFYHSQATPLHSGQITPINEMEMEDEHVPRPAKFRTGVLGTLLKASAQAAPPHSRNMKVTGHGKNPSSGSFTFSSASTAANTPASSPPTSGSSTPVHPREHRKHWYNRSTNGSTASVSKLIESSSMLAAQGQENFSHEMGEKLKKSRPNMGKRNKSNTSIASAFSKLSKSARDENIKIKIHLAGTLARQNYLRKLCKALMMYGAPTHRLEEYMNMSSRVLEIEAQFLYIPGCMIVSFDDSSVHTTEVKLVRTNQGIDLGKLRDVHEIYKDVVHDRIGVEEATPRLEAIMGRKTKFGPWFRVLMYGLASASVGPFAFEARAIDLPFCFILGSILGWLQLIVAPQNELIANVFEISAAVITSFIARGLGSIRRDGKEIFCFSAMAQSSIALILPGFTVLSASLELQSRHIVAGSVRMVYAIIYSLFLGFGITIGTVLFGMMYKDATSSTHCKDPMSSNWYYLFVLAFSLCLIIINQAKWKQVPVMLTIALIGYVVNFHSSQYFRGNAQVSNTLGALAIGVTANLHARFGRHVENWSLDIWESHLRPRFLKLRKRWYRGHHGSTSKYTWASKDHHSSSTSTPEPYIPYTRKIGYGLAAAAMLPAIFVQVPSGLSVSGSLVSGITSADQITRNMTGITTVTANDTSSSVNRVALNVGFSVIQVAIGITVGLFLAALLVYPLGKKRSGLFSF</sequence>
<accession>A0A1Y1ZJW0</accession>
<feature type="transmembrane region" description="Helical" evidence="3">
    <location>
        <begin position="489"/>
        <end position="507"/>
    </location>
</feature>
<dbReference type="PANTHER" id="PTHR31082">
    <property type="entry name" value="PHEROMONE-REGULATED MEMBRANE PROTEIN 10"/>
    <property type="match status" value="1"/>
</dbReference>
<feature type="transmembrane region" description="Helical" evidence="3">
    <location>
        <begin position="671"/>
        <end position="688"/>
    </location>
</feature>
<feature type="region of interest" description="Disordered" evidence="2">
    <location>
        <begin position="1"/>
        <end position="107"/>
    </location>
</feature>
<evidence type="ECO:0000259" key="4">
    <source>
        <dbReference type="Pfam" id="PF06738"/>
    </source>
</evidence>
<keyword evidence="3" id="KW-1133">Transmembrane helix</keyword>
<feature type="transmembrane region" description="Helical" evidence="3">
    <location>
        <begin position="606"/>
        <end position="627"/>
    </location>
</feature>
<feature type="compositionally biased region" description="Basic and acidic residues" evidence="2">
    <location>
        <begin position="49"/>
        <end position="63"/>
    </location>
</feature>
<feature type="transmembrane region" description="Helical" evidence="3">
    <location>
        <begin position="567"/>
        <end position="586"/>
    </location>
</feature>
<dbReference type="OrthoDB" id="413008at2759"/>
<keyword evidence="6" id="KW-1185">Reference proteome</keyword>
<dbReference type="Proteomes" id="UP000193144">
    <property type="component" value="Unassembled WGS sequence"/>
</dbReference>
<feature type="compositionally biased region" description="Low complexity" evidence="2">
    <location>
        <begin position="14"/>
        <end position="34"/>
    </location>
</feature>
<dbReference type="InterPro" id="IPR010619">
    <property type="entry name" value="ThrE-like_N"/>
</dbReference>
<feature type="transmembrane region" description="Helical" evidence="3">
    <location>
        <begin position="537"/>
        <end position="555"/>
    </location>
</feature>
<comment type="caution">
    <text evidence="5">The sequence shown here is derived from an EMBL/GenBank/DDBJ whole genome shotgun (WGS) entry which is preliminary data.</text>
</comment>
<name>A0A1Y1ZJW0_9PLEO</name>
<dbReference type="Pfam" id="PF06738">
    <property type="entry name" value="ThrE"/>
    <property type="match status" value="1"/>
</dbReference>
<feature type="compositionally biased region" description="Low complexity" evidence="2">
    <location>
        <begin position="256"/>
        <end position="286"/>
    </location>
</feature>
<evidence type="ECO:0000313" key="6">
    <source>
        <dbReference type="Proteomes" id="UP000193144"/>
    </source>
</evidence>
<feature type="transmembrane region" description="Helical" evidence="3">
    <location>
        <begin position="514"/>
        <end position="531"/>
    </location>
</feature>